<name>A0A0V1CPM8_TRIBR</name>
<sequence length="247" mass="27821">MAIVECGINAVLYNKKPYVSSLNHLLRFKKQSTNHALVSGHLVIFAKSPVTKTCIRRLQIHLELWKGTNLGWLRHSTTCILLDLAIDDPFSSGRLVYFAKPPYPKRRPLQIPLDPDGLVVLENHCELNRVFVYCKQPTYHVHVSKKLANYEAFCKMNVLLSIIKDKNLLPDQQLNCVVSSDKRTSSLTLAIVHSSNFNGVMYNEKADIAVVLISCKAPRYKGASVQIQLHITSSCLSGRKSEDGNYE</sequence>
<accession>A0A0V1CPM8</accession>
<dbReference type="EMBL" id="JYDI01000137">
    <property type="protein sequence ID" value="KRY50956.1"/>
    <property type="molecule type" value="Genomic_DNA"/>
</dbReference>
<dbReference type="OrthoDB" id="10468057at2759"/>
<protein>
    <submittedName>
        <fullName evidence="1">Uncharacterized protein</fullName>
    </submittedName>
</protein>
<evidence type="ECO:0000313" key="2">
    <source>
        <dbReference type="Proteomes" id="UP000054653"/>
    </source>
</evidence>
<proteinExistence type="predicted"/>
<evidence type="ECO:0000313" key="1">
    <source>
        <dbReference type="EMBL" id="KRY50956.1"/>
    </source>
</evidence>
<dbReference type="AlphaFoldDB" id="A0A0V1CPM8"/>
<gene>
    <name evidence="1" type="ORF">T03_4356</name>
</gene>
<reference evidence="1 2" key="1">
    <citation type="submission" date="2015-01" db="EMBL/GenBank/DDBJ databases">
        <title>Evolution of Trichinella species and genotypes.</title>
        <authorList>
            <person name="Korhonen P.K."/>
            <person name="Edoardo P."/>
            <person name="Giuseppe L.R."/>
            <person name="Gasser R.B."/>
        </authorList>
    </citation>
    <scope>NUCLEOTIDE SEQUENCE [LARGE SCALE GENOMIC DNA]</scope>
    <source>
        <strain evidence="1">ISS120</strain>
    </source>
</reference>
<keyword evidence="2" id="KW-1185">Reference proteome</keyword>
<dbReference type="Proteomes" id="UP000054653">
    <property type="component" value="Unassembled WGS sequence"/>
</dbReference>
<organism evidence="1 2">
    <name type="scientific">Trichinella britovi</name>
    <name type="common">Parasitic roundworm</name>
    <dbReference type="NCBI Taxonomy" id="45882"/>
    <lineage>
        <taxon>Eukaryota</taxon>
        <taxon>Metazoa</taxon>
        <taxon>Ecdysozoa</taxon>
        <taxon>Nematoda</taxon>
        <taxon>Enoplea</taxon>
        <taxon>Dorylaimia</taxon>
        <taxon>Trichinellida</taxon>
        <taxon>Trichinellidae</taxon>
        <taxon>Trichinella</taxon>
    </lineage>
</organism>
<comment type="caution">
    <text evidence="1">The sequence shown here is derived from an EMBL/GenBank/DDBJ whole genome shotgun (WGS) entry which is preliminary data.</text>
</comment>